<sequence length="64" mass="6564">MHGRDLLWSRETDAAGCGRVLPDAATNRPIPPTNPALAGAAAWRCRPSGAAGGDRANRLGLASV</sequence>
<accession>A0A160DXX6</accession>
<organism evidence="1 2">
    <name type="scientific">Dokdonella koreensis DS-123</name>
    <dbReference type="NCBI Taxonomy" id="1300342"/>
    <lineage>
        <taxon>Bacteria</taxon>
        <taxon>Pseudomonadati</taxon>
        <taxon>Pseudomonadota</taxon>
        <taxon>Gammaproteobacteria</taxon>
        <taxon>Lysobacterales</taxon>
        <taxon>Rhodanobacteraceae</taxon>
        <taxon>Dokdonella</taxon>
    </lineage>
</organism>
<dbReference type="AlphaFoldDB" id="A0A160DXX6"/>
<gene>
    <name evidence="1" type="ORF">I596_3261</name>
</gene>
<dbReference type="EMBL" id="CP015249">
    <property type="protein sequence ID" value="ANB19250.1"/>
    <property type="molecule type" value="Genomic_DNA"/>
</dbReference>
<name>A0A160DXX6_9GAMM</name>
<proteinExistence type="predicted"/>
<protein>
    <submittedName>
        <fullName evidence="1">Uncharacterized protein</fullName>
    </submittedName>
</protein>
<reference evidence="1 2" key="1">
    <citation type="submission" date="2016-04" db="EMBL/GenBank/DDBJ databases">
        <title>Complete genome sequence of Dokdonella koreensis DS-123T.</title>
        <authorList>
            <person name="Kim J.F."/>
            <person name="Lee H."/>
            <person name="Kwak M.-J."/>
        </authorList>
    </citation>
    <scope>NUCLEOTIDE SEQUENCE [LARGE SCALE GENOMIC DNA]</scope>
    <source>
        <strain evidence="1 2">DS-123</strain>
    </source>
</reference>
<evidence type="ECO:0000313" key="1">
    <source>
        <dbReference type="EMBL" id="ANB19250.1"/>
    </source>
</evidence>
<dbReference type="Proteomes" id="UP000076830">
    <property type="component" value="Chromosome"/>
</dbReference>
<evidence type="ECO:0000313" key="2">
    <source>
        <dbReference type="Proteomes" id="UP000076830"/>
    </source>
</evidence>
<keyword evidence="2" id="KW-1185">Reference proteome</keyword>
<dbReference type="KEGG" id="dko:I596_3261"/>
<dbReference type="STRING" id="1300342.I596_3261"/>